<evidence type="ECO:0000259" key="1">
    <source>
        <dbReference type="PROSITE" id="PS51819"/>
    </source>
</evidence>
<protein>
    <submittedName>
        <fullName evidence="2">VOC family protein</fullName>
    </submittedName>
</protein>
<evidence type="ECO:0000313" key="2">
    <source>
        <dbReference type="EMBL" id="QLH75841.1"/>
    </source>
</evidence>
<dbReference type="GeneID" id="56076266"/>
<dbReference type="AlphaFoldDB" id="A0A7D5P074"/>
<dbReference type="SUPFAM" id="SSF54593">
    <property type="entry name" value="Glyoxalase/Bleomycin resistance protein/Dihydroxybiphenyl dioxygenase"/>
    <property type="match status" value="1"/>
</dbReference>
<dbReference type="InterPro" id="IPR037523">
    <property type="entry name" value="VOC_core"/>
</dbReference>
<sequence length="124" mass="13696">MTLRHTSIRVADIETTVDFYADLVDYEVLREFETDDGTRNVFIGDPADEDTDDPAALQLVEADAPVDTGDFEHVAVTVDDVDAALESLDDDRVDDGPITMEEFDSRVAFITAPEGWGVELVEDL</sequence>
<dbReference type="InterPro" id="IPR004360">
    <property type="entry name" value="Glyas_Fos-R_dOase_dom"/>
</dbReference>
<name>A0A7D5P074_9EURY</name>
<keyword evidence="3" id="KW-1185">Reference proteome</keyword>
<dbReference type="GO" id="GO:0005737">
    <property type="term" value="C:cytoplasm"/>
    <property type="evidence" value="ECO:0007669"/>
    <property type="project" value="TreeGrafter"/>
</dbReference>
<dbReference type="EMBL" id="CP058910">
    <property type="protein sequence ID" value="QLH75841.1"/>
    <property type="molecule type" value="Genomic_DNA"/>
</dbReference>
<dbReference type="PROSITE" id="PS51819">
    <property type="entry name" value="VOC"/>
    <property type="match status" value="1"/>
</dbReference>
<dbReference type="Proteomes" id="UP000509667">
    <property type="component" value="Chromosome"/>
</dbReference>
<dbReference type="GO" id="GO:0004462">
    <property type="term" value="F:lactoylglutathione lyase activity"/>
    <property type="evidence" value="ECO:0007669"/>
    <property type="project" value="TreeGrafter"/>
</dbReference>
<dbReference type="GO" id="GO:0019243">
    <property type="term" value="P:methylglyoxal catabolic process to D-lactate via S-lactoyl-glutathione"/>
    <property type="evidence" value="ECO:0007669"/>
    <property type="project" value="TreeGrafter"/>
</dbReference>
<evidence type="ECO:0000313" key="3">
    <source>
        <dbReference type="Proteomes" id="UP000509667"/>
    </source>
</evidence>
<dbReference type="PANTHER" id="PTHR46036">
    <property type="entry name" value="LACTOYLGLUTATHIONE LYASE"/>
    <property type="match status" value="1"/>
</dbReference>
<reference evidence="2 3" key="1">
    <citation type="submission" date="2020-07" db="EMBL/GenBank/DDBJ databases">
        <title>Halosimplex pelagicum sp. nov. and Halosimplex rubrum sp. nov., isolated from salted brown alga Laminaria, and emended description of the genus Halosimplex.</title>
        <authorList>
            <person name="Cui H."/>
        </authorList>
    </citation>
    <scope>NUCLEOTIDE SEQUENCE [LARGE SCALE GENOMIC DNA]</scope>
    <source>
        <strain evidence="2 3">R27</strain>
    </source>
</reference>
<dbReference type="InterPro" id="IPR029068">
    <property type="entry name" value="Glyas_Bleomycin-R_OHBP_Dase"/>
</dbReference>
<dbReference type="KEGG" id="hrr:HZS55_00345"/>
<proteinExistence type="predicted"/>
<dbReference type="PANTHER" id="PTHR46036:SF5">
    <property type="entry name" value="LACTOYLGLUTATHIONE LYASE"/>
    <property type="match status" value="1"/>
</dbReference>
<dbReference type="OrthoDB" id="358887at2157"/>
<dbReference type="Pfam" id="PF00903">
    <property type="entry name" value="Glyoxalase"/>
    <property type="match status" value="1"/>
</dbReference>
<organism evidence="2 3">
    <name type="scientific">Halosimplex rubrum</name>
    <dbReference type="NCBI Taxonomy" id="869889"/>
    <lineage>
        <taxon>Archaea</taxon>
        <taxon>Methanobacteriati</taxon>
        <taxon>Methanobacteriota</taxon>
        <taxon>Stenosarchaea group</taxon>
        <taxon>Halobacteria</taxon>
        <taxon>Halobacteriales</taxon>
        <taxon>Haloarculaceae</taxon>
        <taxon>Halosimplex</taxon>
    </lineage>
</organism>
<dbReference type="Gene3D" id="3.10.180.10">
    <property type="entry name" value="2,3-Dihydroxybiphenyl 1,2-Dioxygenase, domain 1"/>
    <property type="match status" value="1"/>
</dbReference>
<gene>
    <name evidence="2" type="ORF">HZS55_00345</name>
</gene>
<dbReference type="RefSeq" id="WP_179909788.1">
    <property type="nucleotide sequence ID" value="NZ_CP058910.1"/>
</dbReference>
<accession>A0A7D5P074</accession>
<feature type="domain" description="VOC" evidence="1">
    <location>
        <begin position="2"/>
        <end position="123"/>
    </location>
</feature>